<evidence type="ECO:0000313" key="3">
    <source>
        <dbReference type="Proteomes" id="UP000707206"/>
    </source>
</evidence>
<proteinExistence type="predicted"/>
<dbReference type="Gene3D" id="2.40.128.410">
    <property type="match status" value="1"/>
</dbReference>
<dbReference type="RefSeq" id="WP_152574411.1">
    <property type="nucleotide sequence ID" value="NZ_VIKU02000003.1"/>
</dbReference>
<organism evidence="2 3">
    <name type="scientific">Pelagihabitans pacificus</name>
    <dbReference type="NCBI Taxonomy" id="2696054"/>
    <lineage>
        <taxon>Bacteria</taxon>
        <taxon>Pseudomonadati</taxon>
        <taxon>Bacteroidota</taxon>
        <taxon>Flavobacteriia</taxon>
        <taxon>Flavobacteriales</taxon>
        <taxon>Flavobacteriaceae</taxon>
        <taxon>Pelagihabitans</taxon>
    </lineage>
</organism>
<keyword evidence="1" id="KW-0732">Signal</keyword>
<reference evidence="2" key="1">
    <citation type="submission" date="2019-07" db="EMBL/GenBank/DDBJ databases">
        <authorList>
            <person name="De-Chao Zhang Q."/>
        </authorList>
    </citation>
    <scope>NUCLEOTIDE SEQUENCE</scope>
    <source>
        <strain evidence="2">TP-CH-4</strain>
    </source>
</reference>
<gene>
    <name evidence="2" type="ORF">FK220_011165</name>
</gene>
<dbReference type="InterPro" id="IPR025347">
    <property type="entry name" value="DUF4251"/>
</dbReference>
<sequence>MIRLLFMVLLGVLSSTHAQTKSQKSGHRFAQTLHLVESGSFLFEANTVTPRTSTSFSLANLDNYLAIDEGHVKARLPYFGVERFPDYNGPRSIQIDGVWQSHSLKIKEKKKRLVLKFVVKDETGQHTVIMMINGSGWTNVAVRSLSRPSISYYGKIKPLSEKTQVSVE</sequence>
<evidence type="ECO:0000313" key="2">
    <source>
        <dbReference type="EMBL" id="NHF59903.1"/>
    </source>
</evidence>
<name>A0A967ATA8_9FLAO</name>
<feature type="chain" id="PRO_5037224721" evidence="1">
    <location>
        <begin position="19"/>
        <end position="168"/>
    </location>
</feature>
<evidence type="ECO:0000256" key="1">
    <source>
        <dbReference type="SAM" id="SignalP"/>
    </source>
</evidence>
<comment type="caution">
    <text evidence="2">The sequence shown here is derived from an EMBL/GenBank/DDBJ whole genome shotgun (WGS) entry which is preliminary data.</text>
</comment>
<reference evidence="2" key="2">
    <citation type="submission" date="2020-03" db="EMBL/GenBank/DDBJ databases">
        <title>Flavobacteriaceae bacterium strain TP-CH-4, a member of the family Flavobacteriaceae isolated from a deep-sea seamount.</title>
        <authorList>
            <person name="Zhang D.-C."/>
        </authorList>
    </citation>
    <scope>NUCLEOTIDE SEQUENCE</scope>
    <source>
        <strain evidence="2">TP-CH-4</strain>
    </source>
</reference>
<dbReference type="AlphaFoldDB" id="A0A967ATA8"/>
<dbReference type="EMBL" id="VIKU02000003">
    <property type="protein sequence ID" value="NHF59903.1"/>
    <property type="molecule type" value="Genomic_DNA"/>
</dbReference>
<feature type="signal peptide" evidence="1">
    <location>
        <begin position="1"/>
        <end position="18"/>
    </location>
</feature>
<accession>A0A967ATA8</accession>
<dbReference type="Proteomes" id="UP000707206">
    <property type="component" value="Unassembled WGS sequence"/>
</dbReference>
<dbReference type="Pfam" id="PF14059">
    <property type="entry name" value="DUF4251"/>
    <property type="match status" value="1"/>
</dbReference>
<protein>
    <submittedName>
        <fullName evidence="2">DUF4251 domain-containing protein</fullName>
    </submittedName>
</protein>
<keyword evidence="3" id="KW-1185">Reference proteome</keyword>